<sequence length="86" mass="8923">MISRLALSPRPASEICSLSGPGRSPGIALPASVEACAPLGCRSIAAHLIAPEPCGDGGLLCLQARRSWLLKSDRLESLCSPWLVTA</sequence>
<keyword evidence="2" id="KW-1185">Reference proteome</keyword>
<reference evidence="1 2" key="1">
    <citation type="submission" date="2017-02" db="EMBL/GenBank/DDBJ databases">
        <authorList>
            <person name="Guo L."/>
        </authorList>
    </citation>
    <scope>NUCLEOTIDE SEQUENCE [LARGE SCALE GENOMIC DNA]</scope>
    <source>
        <strain evidence="1 2">PRS09-11288</strain>
    </source>
</reference>
<proteinExistence type="predicted"/>
<dbReference type="EMBL" id="CP019952">
    <property type="protein sequence ID" value="AQW68348.1"/>
    <property type="molecule type" value="Genomic_DNA"/>
</dbReference>
<organism evidence="1 2">
    <name type="scientific">Pseudomonas parafulva</name>
    <dbReference type="NCBI Taxonomy" id="157782"/>
    <lineage>
        <taxon>Bacteria</taxon>
        <taxon>Pseudomonadati</taxon>
        <taxon>Pseudomonadota</taxon>
        <taxon>Gammaproteobacteria</taxon>
        <taxon>Pseudomonadales</taxon>
        <taxon>Pseudomonadaceae</taxon>
        <taxon>Pseudomonas</taxon>
    </lineage>
</organism>
<evidence type="ECO:0000313" key="1">
    <source>
        <dbReference type="EMBL" id="AQW68348.1"/>
    </source>
</evidence>
<dbReference type="Proteomes" id="UP000191010">
    <property type="component" value="Chromosome"/>
</dbReference>
<evidence type="ECO:0000313" key="2">
    <source>
        <dbReference type="Proteomes" id="UP000191010"/>
    </source>
</evidence>
<accession>A0ABM6J1R1</accession>
<protein>
    <submittedName>
        <fullName evidence="1">Uncharacterized protein</fullName>
    </submittedName>
</protein>
<gene>
    <name evidence="1" type="ORF">B2J77_09050</name>
</gene>
<name>A0ABM6J1R1_9PSED</name>